<reference evidence="1 2" key="1">
    <citation type="submission" date="2019-03" db="EMBL/GenBank/DDBJ databases">
        <title>First draft genome of Liparis tanakae, snailfish: a comprehensive survey of snailfish specific genes.</title>
        <authorList>
            <person name="Kim W."/>
            <person name="Song I."/>
            <person name="Jeong J.-H."/>
            <person name="Kim D."/>
            <person name="Kim S."/>
            <person name="Ryu S."/>
            <person name="Song J.Y."/>
            <person name="Lee S.K."/>
        </authorList>
    </citation>
    <scope>NUCLEOTIDE SEQUENCE [LARGE SCALE GENOMIC DNA]</scope>
    <source>
        <tissue evidence="1">Muscle</tissue>
    </source>
</reference>
<dbReference type="AlphaFoldDB" id="A0A4Z2GVZ7"/>
<comment type="caution">
    <text evidence="1">The sequence shown here is derived from an EMBL/GenBank/DDBJ whole genome shotgun (WGS) entry which is preliminary data.</text>
</comment>
<protein>
    <submittedName>
        <fullName evidence="1">Uncharacterized protein</fullName>
    </submittedName>
</protein>
<organism evidence="1 2">
    <name type="scientific">Liparis tanakae</name>
    <name type="common">Tanaka's snailfish</name>
    <dbReference type="NCBI Taxonomy" id="230148"/>
    <lineage>
        <taxon>Eukaryota</taxon>
        <taxon>Metazoa</taxon>
        <taxon>Chordata</taxon>
        <taxon>Craniata</taxon>
        <taxon>Vertebrata</taxon>
        <taxon>Euteleostomi</taxon>
        <taxon>Actinopterygii</taxon>
        <taxon>Neopterygii</taxon>
        <taxon>Teleostei</taxon>
        <taxon>Neoteleostei</taxon>
        <taxon>Acanthomorphata</taxon>
        <taxon>Eupercaria</taxon>
        <taxon>Perciformes</taxon>
        <taxon>Cottioidei</taxon>
        <taxon>Cottales</taxon>
        <taxon>Liparidae</taxon>
        <taxon>Liparis</taxon>
    </lineage>
</organism>
<dbReference type="Proteomes" id="UP000314294">
    <property type="component" value="Unassembled WGS sequence"/>
</dbReference>
<evidence type="ECO:0000313" key="1">
    <source>
        <dbReference type="EMBL" id="TNN57629.1"/>
    </source>
</evidence>
<name>A0A4Z2GVZ7_9TELE</name>
<sequence length="83" mass="8974">MPVAPGCFLMADDVIFPSLIPDPGVSSPGLPVARMFLGMVTRSSELRAQSTMPLQPFRGKLMSAWPTMGRLWTLNTGTGREGH</sequence>
<gene>
    <name evidence="1" type="ORF">EYF80_032159</name>
</gene>
<proteinExistence type="predicted"/>
<evidence type="ECO:0000313" key="2">
    <source>
        <dbReference type="Proteomes" id="UP000314294"/>
    </source>
</evidence>
<keyword evidence="2" id="KW-1185">Reference proteome</keyword>
<accession>A0A4Z2GVZ7</accession>
<dbReference type="EMBL" id="SRLO01000400">
    <property type="protein sequence ID" value="TNN57629.1"/>
    <property type="molecule type" value="Genomic_DNA"/>
</dbReference>